<dbReference type="GO" id="GO:0051017">
    <property type="term" value="P:actin filament bundle assembly"/>
    <property type="evidence" value="ECO:0007669"/>
    <property type="project" value="TreeGrafter"/>
</dbReference>
<sequence length="572" mass="65434">MPMKTHWAIHLASPAEKEEKYAELSRKGVLDEVEKLFSAKEIKSINKGGPKKSDKKQIISSDLMRSFQISLAKFSSYSVEKIVQMIIQCEKEVLDNPVVMEFLQKDDMCNIPENISKALAPYSREWTSNSNKEVRELDPSELTREDQIYLQTSFELHHYWKARMRALSLTQTFEAEFDDMSNNLKQIVAVSESLRDSISLINVLGLILDIGNYMNDVNKQASGFKLSSLARLSMVKDAKNESTFADMLERVVRNQYPEWEGFVDDISGVITAQKLSVDQVIQDARKYVLNIKNVQMSLDSGNLSNPKKFHPQDRVCQVVLRAMKDARWKAEQMQLYLENMMLVYDEIMRFFGEDPADENARRDFFAKLATFVEEWKKSKEKNMKLEAIQKRNELSIKRKIASQKLDKSLEKSAPASPVSTGAMDSLLEKLRAAAPETRGQRERRRRARLQNKHQIRIASGQLSENADEVRGVEEDLLKSPISSTGSESRSDTLSPKEGDENVAGRAALLLQGIRGGVDSISDEMESSTRRESVRRPRRRDTMDRDSKIRRRRTENVSSMSDKSEVNPEEDVK</sequence>
<accession>A0A2S4PVZ0</accession>
<evidence type="ECO:0000313" key="5">
    <source>
        <dbReference type="EMBL" id="POS86177.1"/>
    </source>
</evidence>
<evidence type="ECO:0000313" key="6">
    <source>
        <dbReference type="Proteomes" id="UP000237438"/>
    </source>
</evidence>
<dbReference type="GO" id="GO:0051016">
    <property type="term" value="P:barbed-end actin filament capping"/>
    <property type="evidence" value="ECO:0007669"/>
    <property type="project" value="TreeGrafter"/>
</dbReference>
<dbReference type="PANTHER" id="PTHR47102">
    <property type="entry name" value="PROTEIN BNI1"/>
    <property type="match status" value="1"/>
</dbReference>
<dbReference type="SMART" id="SM00498">
    <property type="entry name" value="FH2"/>
    <property type="match status" value="1"/>
</dbReference>
<dbReference type="InterPro" id="IPR015425">
    <property type="entry name" value="FH2_Formin"/>
</dbReference>
<dbReference type="FunFam" id="1.20.58.2220:FF:000006">
    <property type="entry name" value="Cytokinesis protein sepA"/>
    <property type="match status" value="1"/>
</dbReference>
<feature type="region of interest" description="Disordered" evidence="2">
    <location>
        <begin position="432"/>
        <end position="501"/>
    </location>
</feature>
<dbReference type="InterPro" id="IPR051661">
    <property type="entry name" value="Actin_filament_regulator"/>
</dbReference>
<dbReference type="AlphaFoldDB" id="A0A2S4PVZ0"/>
<evidence type="ECO:0000256" key="2">
    <source>
        <dbReference type="SAM" id="MobiDB-lite"/>
    </source>
</evidence>
<dbReference type="GO" id="GO:0032153">
    <property type="term" value="C:cell division site"/>
    <property type="evidence" value="ECO:0007669"/>
    <property type="project" value="UniProtKB-ARBA"/>
</dbReference>
<organism evidence="5 6">
    <name type="scientific">Erysiphe pulchra</name>
    <dbReference type="NCBI Taxonomy" id="225359"/>
    <lineage>
        <taxon>Eukaryota</taxon>
        <taxon>Fungi</taxon>
        <taxon>Dikarya</taxon>
        <taxon>Ascomycota</taxon>
        <taxon>Pezizomycotina</taxon>
        <taxon>Leotiomycetes</taxon>
        <taxon>Erysiphales</taxon>
        <taxon>Erysiphaceae</taxon>
        <taxon>Erysiphe</taxon>
    </lineage>
</organism>
<dbReference type="GO" id="GO:0005737">
    <property type="term" value="C:cytoplasm"/>
    <property type="evidence" value="ECO:0007669"/>
    <property type="project" value="UniProtKB-ARBA"/>
</dbReference>
<feature type="compositionally biased region" description="Basic and acidic residues" evidence="2">
    <location>
        <begin position="561"/>
        <end position="572"/>
    </location>
</feature>
<dbReference type="STRING" id="225359.A0A2S4PVZ0"/>
<protein>
    <recommendedName>
        <fullName evidence="7">Cytokinesis protein sepA</fullName>
    </recommendedName>
</protein>
<keyword evidence="1" id="KW-0175">Coiled coil</keyword>
<dbReference type="Pfam" id="PF02181">
    <property type="entry name" value="FH2"/>
    <property type="match status" value="1"/>
</dbReference>
<dbReference type="PROSITE" id="PS51444">
    <property type="entry name" value="FH2"/>
    <property type="match status" value="1"/>
</dbReference>
<name>A0A2S4PVZ0_9PEZI</name>
<feature type="compositionally biased region" description="Basic and acidic residues" evidence="2">
    <location>
        <begin position="488"/>
        <end position="499"/>
    </location>
</feature>
<proteinExistence type="predicted"/>
<feature type="domain" description="FH2" evidence="4">
    <location>
        <begin position="1"/>
        <end position="401"/>
    </location>
</feature>
<reference evidence="5 6" key="1">
    <citation type="submission" date="2017-10" db="EMBL/GenBank/DDBJ databases">
        <title>Development of genomic resources for the powdery mildew, Erysiphe pulchra.</title>
        <authorList>
            <person name="Wadl P.A."/>
            <person name="Mack B.M."/>
            <person name="Moore G."/>
            <person name="Beltz S.B."/>
        </authorList>
    </citation>
    <scope>NUCLEOTIDE SEQUENCE [LARGE SCALE GENOMIC DNA]</scope>
    <source>
        <strain evidence="5">Cflorida</strain>
    </source>
</reference>
<dbReference type="OrthoDB" id="1104827at2759"/>
<evidence type="ECO:0000259" key="4">
    <source>
        <dbReference type="PROSITE" id="PS51444"/>
    </source>
</evidence>
<dbReference type="InterPro" id="IPR042201">
    <property type="entry name" value="FH2_Formin_sf"/>
</dbReference>
<evidence type="ECO:0008006" key="7">
    <source>
        <dbReference type="Google" id="ProtNLM"/>
    </source>
</evidence>
<dbReference type="Gene3D" id="6.10.30.50">
    <property type="match status" value="1"/>
</dbReference>
<dbReference type="GO" id="GO:1903475">
    <property type="term" value="P:mitotic actomyosin contractile ring assembly"/>
    <property type="evidence" value="ECO:0007669"/>
    <property type="project" value="TreeGrafter"/>
</dbReference>
<dbReference type="PANTHER" id="PTHR47102:SF2">
    <property type="entry name" value="PROTEIN BNI1"/>
    <property type="match status" value="1"/>
</dbReference>
<evidence type="ECO:0000256" key="1">
    <source>
        <dbReference type="ARBA" id="ARBA00023054"/>
    </source>
</evidence>
<dbReference type="PROSITE" id="PS51231">
    <property type="entry name" value="DAD"/>
    <property type="match status" value="1"/>
</dbReference>
<feature type="region of interest" description="Disordered" evidence="2">
    <location>
        <begin position="514"/>
        <end position="572"/>
    </location>
</feature>
<dbReference type="GO" id="GO:0043332">
    <property type="term" value="C:mating projection tip"/>
    <property type="evidence" value="ECO:0007669"/>
    <property type="project" value="TreeGrafter"/>
</dbReference>
<gene>
    <name evidence="5" type="ORF">EPUL_002606</name>
</gene>
<feature type="compositionally biased region" description="Basic and acidic residues" evidence="2">
    <location>
        <begin position="467"/>
        <end position="477"/>
    </location>
</feature>
<dbReference type="Gene3D" id="1.20.58.2220">
    <property type="entry name" value="Formin, FH2 domain"/>
    <property type="match status" value="1"/>
</dbReference>
<keyword evidence="6" id="KW-1185">Reference proteome</keyword>
<feature type="non-terminal residue" evidence="5">
    <location>
        <position position="572"/>
    </location>
</feature>
<dbReference type="Proteomes" id="UP000237438">
    <property type="component" value="Unassembled WGS sequence"/>
</dbReference>
<evidence type="ECO:0000259" key="3">
    <source>
        <dbReference type="PROSITE" id="PS51231"/>
    </source>
</evidence>
<dbReference type="SUPFAM" id="SSF101447">
    <property type="entry name" value="Formin homology 2 domain (FH2 domain)"/>
    <property type="match status" value="1"/>
</dbReference>
<feature type="compositionally biased region" description="Basic and acidic residues" evidence="2">
    <location>
        <begin position="526"/>
        <end position="546"/>
    </location>
</feature>
<dbReference type="InterPro" id="IPR014767">
    <property type="entry name" value="DAD_dom"/>
</dbReference>
<dbReference type="EMBL" id="PEDP01000391">
    <property type="protein sequence ID" value="POS86177.1"/>
    <property type="molecule type" value="Genomic_DNA"/>
</dbReference>
<feature type="domain" description="DAD" evidence="3">
    <location>
        <begin position="416"/>
        <end position="448"/>
    </location>
</feature>
<feature type="compositionally biased region" description="Basic residues" evidence="2">
    <location>
        <begin position="441"/>
        <end position="455"/>
    </location>
</feature>
<comment type="caution">
    <text evidence="5">The sequence shown here is derived from an EMBL/GenBank/DDBJ whole genome shotgun (WGS) entry which is preliminary data.</text>
</comment>